<comment type="similarity">
    <text evidence="1 3">Belongs to the peptidase A1 family.</text>
</comment>
<keyword evidence="5" id="KW-0812">Transmembrane</keyword>
<dbReference type="InterPro" id="IPR021109">
    <property type="entry name" value="Peptidase_aspartic_dom_sf"/>
</dbReference>
<dbReference type="PROSITE" id="PS51767">
    <property type="entry name" value="PEPTIDASE_A1"/>
    <property type="match status" value="1"/>
</dbReference>
<feature type="transmembrane region" description="Helical" evidence="5">
    <location>
        <begin position="469"/>
        <end position="492"/>
    </location>
</feature>
<feature type="region of interest" description="Disordered" evidence="4">
    <location>
        <begin position="505"/>
        <end position="535"/>
    </location>
</feature>
<keyword evidence="3" id="KW-0645">Protease</keyword>
<name>A0ABP1E0L1_9APHY</name>
<dbReference type="InterPro" id="IPR001969">
    <property type="entry name" value="Aspartic_peptidase_AS"/>
</dbReference>
<dbReference type="Gene3D" id="2.40.70.10">
    <property type="entry name" value="Acid Proteases"/>
    <property type="match status" value="2"/>
</dbReference>
<dbReference type="PANTHER" id="PTHR47966">
    <property type="entry name" value="BETA-SITE APP-CLEAVING ENZYME, ISOFORM A-RELATED"/>
    <property type="match status" value="1"/>
</dbReference>
<keyword evidence="5" id="KW-0472">Membrane</keyword>
<accession>A0ABP1E0L1</accession>
<feature type="signal peptide" evidence="6">
    <location>
        <begin position="1"/>
        <end position="23"/>
    </location>
</feature>
<keyword evidence="5" id="KW-1133">Transmembrane helix</keyword>
<evidence type="ECO:0000256" key="2">
    <source>
        <dbReference type="ARBA" id="ARBA00022750"/>
    </source>
</evidence>
<keyword evidence="6" id="KW-0732">Signal</keyword>
<dbReference type="PANTHER" id="PTHR47966:SF73">
    <property type="entry name" value="PEPTIDASE A1 DOMAIN-CONTAINING PROTEIN"/>
    <property type="match status" value="1"/>
</dbReference>
<reference evidence="9" key="1">
    <citation type="submission" date="2024-04" db="EMBL/GenBank/DDBJ databases">
        <authorList>
            <person name="Shaw F."/>
            <person name="Minotto A."/>
        </authorList>
    </citation>
    <scope>NUCLEOTIDE SEQUENCE [LARGE SCALE GENOMIC DNA]</scope>
</reference>
<dbReference type="PRINTS" id="PR00792">
    <property type="entry name" value="PEPSIN"/>
</dbReference>
<feature type="compositionally biased region" description="Polar residues" evidence="4">
    <location>
        <begin position="510"/>
        <end position="529"/>
    </location>
</feature>
<dbReference type="CDD" id="cd05471">
    <property type="entry name" value="pepsin_like"/>
    <property type="match status" value="1"/>
</dbReference>
<dbReference type="EMBL" id="OZ037950">
    <property type="protein sequence ID" value="CAL1712374.1"/>
    <property type="molecule type" value="Genomic_DNA"/>
</dbReference>
<evidence type="ECO:0000313" key="8">
    <source>
        <dbReference type="EMBL" id="CAL1712374.1"/>
    </source>
</evidence>
<dbReference type="PROSITE" id="PS00141">
    <property type="entry name" value="ASP_PROTEASE"/>
    <property type="match status" value="1"/>
</dbReference>
<gene>
    <name evidence="8" type="ORF">GFSPODELE1_LOCUS8798</name>
</gene>
<evidence type="ECO:0000256" key="1">
    <source>
        <dbReference type="ARBA" id="ARBA00007447"/>
    </source>
</evidence>
<evidence type="ECO:0000313" key="9">
    <source>
        <dbReference type="Proteomes" id="UP001497453"/>
    </source>
</evidence>
<dbReference type="InterPro" id="IPR001461">
    <property type="entry name" value="Aspartic_peptidase_A1"/>
</dbReference>
<feature type="chain" id="PRO_5047084827" description="Peptidase A1 domain-containing protein" evidence="6">
    <location>
        <begin position="24"/>
        <end position="555"/>
    </location>
</feature>
<dbReference type="InterPro" id="IPR033121">
    <property type="entry name" value="PEPTIDASE_A1"/>
</dbReference>
<evidence type="ECO:0000256" key="4">
    <source>
        <dbReference type="SAM" id="MobiDB-lite"/>
    </source>
</evidence>
<dbReference type="SUPFAM" id="SSF50630">
    <property type="entry name" value="Acid proteases"/>
    <property type="match status" value="1"/>
</dbReference>
<dbReference type="InterPro" id="IPR034164">
    <property type="entry name" value="Pepsin-like_dom"/>
</dbReference>
<protein>
    <recommendedName>
        <fullName evidence="7">Peptidase A1 domain-containing protein</fullName>
    </recommendedName>
</protein>
<sequence>MCYLFCYSFLSFLLFGLDAFANAAILNFTVRTPSLGDSNSHHLYSRQSTTTNVTAPGVISIHNTRNAEYISNITLGGREIPVLLDTGSSDLWVTGDVPGTKDLGKAISLSYAVGTASGDINTADLTFDGFTVKDQAYLLVKDTSSFSLDIKAQGFEGLIGLGPNTGSTIRDEIDNNSGDSVLSRIFSQNATSHNYLTMLLDRQGDTSDPFTGQLSISELIPGFENVTDMPKLTVDKVHRLTDADQHWQTFTDINGVIGPDGQPIKINSIVPKADDGELVVIFDSGYTLPQVPRAMSDAIYGRVQGAAYNEQGGYWTVPCDQLINLSFKFGGIEYPVHPLDVSSSDFNILDATGNPVCVGTFQPITSAFSLLGEYDIILGMGFMRNVYALMEYGNWVKNSKNDRNDPYIQLLPLTDKQAAHDDFVKVRMGGIDNTGDSAHALLPADQMKHSPISSAEKKKHYEEKVLSRWPYIFVGCFAFVLIVIGLIIWRCCVARKRRNAKKASAMGINTAGQHPQTSYANLNNPTSATPMKDMGSGQKYNFEEDPYGYSPHKNV</sequence>
<evidence type="ECO:0000256" key="6">
    <source>
        <dbReference type="SAM" id="SignalP"/>
    </source>
</evidence>
<dbReference type="Proteomes" id="UP001497453">
    <property type="component" value="Chromosome 7"/>
</dbReference>
<organism evidence="8 9">
    <name type="scientific">Somion occarium</name>
    <dbReference type="NCBI Taxonomy" id="3059160"/>
    <lineage>
        <taxon>Eukaryota</taxon>
        <taxon>Fungi</taxon>
        <taxon>Dikarya</taxon>
        <taxon>Basidiomycota</taxon>
        <taxon>Agaricomycotina</taxon>
        <taxon>Agaricomycetes</taxon>
        <taxon>Polyporales</taxon>
        <taxon>Cerrenaceae</taxon>
        <taxon>Somion</taxon>
    </lineage>
</organism>
<dbReference type="Pfam" id="PF00026">
    <property type="entry name" value="Asp"/>
    <property type="match status" value="1"/>
</dbReference>
<keyword evidence="3" id="KW-0378">Hydrolase</keyword>
<keyword evidence="9" id="KW-1185">Reference proteome</keyword>
<evidence type="ECO:0000256" key="5">
    <source>
        <dbReference type="SAM" id="Phobius"/>
    </source>
</evidence>
<evidence type="ECO:0000256" key="3">
    <source>
        <dbReference type="RuleBase" id="RU000454"/>
    </source>
</evidence>
<evidence type="ECO:0000259" key="7">
    <source>
        <dbReference type="PROSITE" id="PS51767"/>
    </source>
</evidence>
<proteinExistence type="inferred from homology"/>
<keyword evidence="2 3" id="KW-0064">Aspartyl protease</keyword>
<feature type="domain" description="Peptidase A1" evidence="7">
    <location>
        <begin position="69"/>
        <end position="400"/>
    </location>
</feature>